<evidence type="ECO:0000256" key="2">
    <source>
        <dbReference type="ARBA" id="ARBA00006533"/>
    </source>
</evidence>
<accession>A0A6H0Y666</accession>
<keyword evidence="3" id="KW-0158">Chromosome</keyword>
<protein>
    <recommendedName>
        <fullName evidence="9">Nuclear condensin complex subunit 3 C-terminal domain-containing protein</fullName>
    </recommendedName>
</protein>
<keyword evidence="5" id="KW-0498">Mitosis</keyword>
<evidence type="ECO:0000256" key="4">
    <source>
        <dbReference type="ARBA" id="ARBA00022618"/>
    </source>
</evidence>
<evidence type="ECO:0000313" key="11">
    <source>
        <dbReference type="Proteomes" id="UP000503462"/>
    </source>
</evidence>
<evidence type="ECO:0000256" key="5">
    <source>
        <dbReference type="ARBA" id="ARBA00022776"/>
    </source>
</evidence>
<reference evidence="10 11" key="1">
    <citation type="journal article" date="2016" name="Sci. Rep.">
        <title>Peltaster fructicola genome reveals evolution from an invasive phytopathogen to an ectophytic parasite.</title>
        <authorList>
            <person name="Xu C."/>
            <person name="Chen H."/>
            <person name="Gleason M.L."/>
            <person name="Xu J.R."/>
            <person name="Liu H."/>
            <person name="Zhang R."/>
            <person name="Sun G."/>
        </authorList>
    </citation>
    <scope>NUCLEOTIDE SEQUENCE [LARGE SCALE GENOMIC DNA]</scope>
    <source>
        <strain evidence="10 11">LNHT1506</strain>
    </source>
</reference>
<dbReference type="GO" id="GO:0000793">
    <property type="term" value="C:condensed chromosome"/>
    <property type="evidence" value="ECO:0007669"/>
    <property type="project" value="TreeGrafter"/>
</dbReference>
<dbReference type="InterPro" id="IPR027165">
    <property type="entry name" value="CND3"/>
</dbReference>
<gene>
    <name evidence="10" type="ORF">AMS68_008041</name>
</gene>
<dbReference type="PANTHER" id="PTHR14418:SF5">
    <property type="entry name" value="CONDENSIN COMPLEX SUBUNIT 3"/>
    <property type="match status" value="1"/>
</dbReference>
<organism evidence="10 11">
    <name type="scientific">Peltaster fructicola</name>
    <dbReference type="NCBI Taxonomy" id="286661"/>
    <lineage>
        <taxon>Eukaryota</taxon>
        <taxon>Fungi</taxon>
        <taxon>Dikarya</taxon>
        <taxon>Ascomycota</taxon>
        <taxon>Pezizomycotina</taxon>
        <taxon>Dothideomycetes</taxon>
        <taxon>Dothideomycetes incertae sedis</taxon>
        <taxon>Peltaster</taxon>
    </lineage>
</organism>
<evidence type="ECO:0000256" key="8">
    <source>
        <dbReference type="SAM" id="MobiDB-lite"/>
    </source>
</evidence>
<evidence type="ECO:0000256" key="6">
    <source>
        <dbReference type="ARBA" id="ARBA00023067"/>
    </source>
</evidence>
<dbReference type="EMBL" id="CP051143">
    <property type="protein sequence ID" value="QIX02524.1"/>
    <property type="molecule type" value="Genomic_DNA"/>
</dbReference>
<keyword evidence="4" id="KW-0132">Cell division</keyword>
<dbReference type="InterPro" id="IPR025977">
    <property type="entry name" value="Cnd3_C"/>
</dbReference>
<dbReference type="Proteomes" id="UP000503462">
    <property type="component" value="Chromosome 5"/>
</dbReference>
<dbReference type="GO" id="GO:0051301">
    <property type="term" value="P:cell division"/>
    <property type="evidence" value="ECO:0007669"/>
    <property type="project" value="UniProtKB-KW"/>
</dbReference>
<feature type="compositionally biased region" description="Basic residues" evidence="8">
    <location>
        <begin position="13"/>
        <end position="23"/>
    </location>
</feature>
<name>A0A6H0Y666_9PEZI</name>
<dbReference type="GO" id="GO:0007076">
    <property type="term" value="P:mitotic chromosome condensation"/>
    <property type="evidence" value="ECO:0007669"/>
    <property type="project" value="InterPro"/>
</dbReference>
<keyword evidence="7" id="KW-0131">Cell cycle</keyword>
<sequence>MPGRVAQADTKPATRRRTVARKRPAAEDIPDEGADSSLRRAVCSVFADSQKSTAGHRKCVIALRKLQERCCYEPINLQKGKQAEEYDEDQFNNEFVRCVLRILMVRKSEAVGDRVVRFLGTYLNTAGQKDLELVNQGDPDETSVPETPTSRLTTQLLNTLLPLLTSKDKTVRFRTTQIISHIVNSLDSLDDNLFHLLRTNLLKRIHDKEAPVRLQAVYGLGRLAGEVDAMDEDEDSDSDRDAGSGVLVKLLNVLQNDPSAEVRRNLLLSLPLSKDVLPYLLERARDEDGATRRALYARLLPALGDFRHLSLTHREKLLRWGLRDRDDTVRAATARLFRERWIENCAAAPDGSETLSQQAADPSLDALLELLERIDVINSGAEGGIALIAMQEFWEGRPDYVNYINFSDAFWQELSPELAFVARTFNAYCRSPDSKQVGPKSFDSLIEEKLPEVTHFGTILDRELKTLVEIVRQAASSEEDVDADEVAAQHEFIVEQLLYMALSFDYSDEVGRRKMFGLMREALALPELPEEVTKLVVEVLRKVCGSDARGEREFCGVVLEAIAEVHDTIMSDVDEANISSISESMGDESFHSAASHQENLSGDKKASKKGFKKISEMDEAALQVERERAVREIMVNMKCLHIAQCMLQNVACELEENVHLVTMLNNLIVPAVRSQEAPIRERGLVCLGLCCLLGKNLAEENLTLFMHCFTKGHPALQTIALQIIGDMLVTHPSLISSKSGDETNESINEDGPSLLRQIVKAFSKSLKSSDPAVQATGVTALAKTMLSRLITDVDLLKQLVVLYFDPESATNAQLRQSLSYFLPVYCHSRAENAVRMVSIACPALSKLHNVRESFLEEVADVEEDDGAMVSLTTVSNMLVDWTDPRKIFGFEDGAITVDGAGEVHFLLAETVLERLVTSQVSKDERKVLLAMLGKLYLPPGGCGNGRLKTVAELTAEAIDSKVATDATGRNVLTKLQTQLSKLVVDDATTETGAAEETVMQSIEPSQLRTTAVKVETLTENDTEDPVISQLRSELRESTIGIPDAEGTRMMLHDDDDLLNSSEDE</sequence>
<feature type="domain" description="Nuclear condensin complex subunit 3 C-terminal" evidence="9">
    <location>
        <begin position="638"/>
        <end position="937"/>
    </location>
</feature>
<dbReference type="PANTHER" id="PTHR14418">
    <property type="entry name" value="CONDENSIN COMPLEX SUBUNIT 3-RELATED"/>
    <property type="match status" value="1"/>
</dbReference>
<proteinExistence type="inferred from homology"/>
<dbReference type="OrthoDB" id="27187at2759"/>
<dbReference type="SUPFAM" id="SSF48371">
    <property type="entry name" value="ARM repeat"/>
    <property type="match status" value="1"/>
</dbReference>
<dbReference type="Gene3D" id="1.25.10.10">
    <property type="entry name" value="Leucine-rich Repeat Variant"/>
    <property type="match status" value="2"/>
</dbReference>
<dbReference type="AlphaFoldDB" id="A0A6H0Y666"/>
<evidence type="ECO:0000313" key="10">
    <source>
        <dbReference type="EMBL" id="QIX02524.1"/>
    </source>
</evidence>
<evidence type="ECO:0000256" key="1">
    <source>
        <dbReference type="ARBA" id="ARBA00004286"/>
    </source>
</evidence>
<dbReference type="InterPro" id="IPR011989">
    <property type="entry name" value="ARM-like"/>
</dbReference>
<comment type="subcellular location">
    <subcellularLocation>
        <location evidence="1">Chromosome</location>
    </subcellularLocation>
</comment>
<evidence type="ECO:0000256" key="7">
    <source>
        <dbReference type="ARBA" id="ARBA00023306"/>
    </source>
</evidence>
<dbReference type="InterPro" id="IPR016024">
    <property type="entry name" value="ARM-type_fold"/>
</dbReference>
<dbReference type="Pfam" id="PF12719">
    <property type="entry name" value="Cnd3"/>
    <property type="match status" value="1"/>
</dbReference>
<keyword evidence="11" id="KW-1185">Reference proteome</keyword>
<comment type="similarity">
    <text evidence="2">Belongs to the CND3 (condensin subunit 3) family.</text>
</comment>
<evidence type="ECO:0000256" key="3">
    <source>
        <dbReference type="ARBA" id="ARBA00022454"/>
    </source>
</evidence>
<feature type="region of interest" description="Disordered" evidence="8">
    <location>
        <begin position="1"/>
        <end position="33"/>
    </location>
</feature>
<keyword evidence="6" id="KW-0226">DNA condensation</keyword>
<dbReference type="GO" id="GO:0000796">
    <property type="term" value="C:condensin complex"/>
    <property type="evidence" value="ECO:0007669"/>
    <property type="project" value="InterPro"/>
</dbReference>
<evidence type="ECO:0000259" key="9">
    <source>
        <dbReference type="Pfam" id="PF12719"/>
    </source>
</evidence>